<dbReference type="PANTHER" id="PTHR23310">
    <property type="entry name" value="ACYL-COA-BINDING PROTEIN, ACBP"/>
    <property type="match status" value="1"/>
</dbReference>
<keyword evidence="1" id="KW-0446">Lipid-binding</keyword>
<dbReference type="VEuPathDB" id="FungiDB:CTRG_02393"/>
<evidence type="ECO:0000313" key="5">
    <source>
        <dbReference type="Proteomes" id="UP000002037"/>
    </source>
</evidence>
<evidence type="ECO:0000256" key="1">
    <source>
        <dbReference type="ARBA" id="ARBA00023121"/>
    </source>
</evidence>
<dbReference type="Proteomes" id="UP000002037">
    <property type="component" value="Unassembled WGS sequence"/>
</dbReference>
<dbReference type="InterPro" id="IPR035984">
    <property type="entry name" value="Acyl-CoA-binding_sf"/>
</dbReference>
<dbReference type="HOGENOM" id="CLU_043304_1_0_1"/>
<dbReference type="EMBL" id="GG692397">
    <property type="protein sequence ID" value="EER33575.1"/>
    <property type="molecule type" value="Genomic_DNA"/>
</dbReference>
<feature type="compositionally biased region" description="Polar residues" evidence="2">
    <location>
        <begin position="141"/>
        <end position="158"/>
    </location>
</feature>
<sequence>MSDSVDRVFVKAISTIRALSSRSNYGSLPRPPAENRIKLYGLYKQATEGDVDGIMPRPVGFTPEDEGAKKKWDAWKREEGISKTEAKKRYISYLIETMRVYASGTLEARELLSELEYLWDQIKDLPSSDEEVEHQIPLPSRSPTFSQTDRLSNRTPSLTGARGRDLNNIYSHSRRNTTLSLNEYMQQQKLQQQQQQQRRNFHHETGSQPGGYPATIGSGAVGGTGVGATSVYSLPGRLGSTSNNVIEDFKNWQSEVNMVINKLTREFVSSRREALSRQDNANRDNDEEEQEGLDDFEIRKRKIISILKVVGWNALRIVKNFAVTSITILFIVWCIKKNVVVERTLVKQPSGTAGKRKKELIINMVLNTDENKWFIRLLSFINRFVGFV</sequence>
<accession>C5MA81</accession>
<dbReference type="InterPro" id="IPR014352">
    <property type="entry name" value="FERM/acyl-CoA-bd_prot_sf"/>
</dbReference>
<dbReference type="GO" id="GO:0006631">
    <property type="term" value="P:fatty acid metabolic process"/>
    <property type="evidence" value="ECO:0007669"/>
    <property type="project" value="TreeGrafter"/>
</dbReference>
<dbReference type="RefSeq" id="XP_002548096.1">
    <property type="nucleotide sequence ID" value="XM_002548050.1"/>
</dbReference>
<organism evidence="4 5">
    <name type="scientific">Candida tropicalis (strain ATCC MYA-3404 / T1)</name>
    <name type="common">Yeast</name>
    <dbReference type="NCBI Taxonomy" id="294747"/>
    <lineage>
        <taxon>Eukaryota</taxon>
        <taxon>Fungi</taxon>
        <taxon>Dikarya</taxon>
        <taxon>Ascomycota</taxon>
        <taxon>Saccharomycotina</taxon>
        <taxon>Pichiomycetes</taxon>
        <taxon>Debaryomycetaceae</taxon>
        <taxon>Candida/Lodderomyces clade</taxon>
        <taxon>Candida</taxon>
    </lineage>
</organism>
<dbReference type="AlphaFoldDB" id="C5MA81"/>
<dbReference type="Pfam" id="PF00887">
    <property type="entry name" value="ACBP"/>
    <property type="match status" value="1"/>
</dbReference>
<gene>
    <name evidence="4" type="ORF">CTRG_02393</name>
</gene>
<feature type="compositionally biased region" description="Low complexity" evidence="2">
    <location>
        <begin position="187"/>
        <end position="197"/>
    </location>
</feature>
<feature type="region of interest" description="Disordered" evidence="2">
    <location>
        <begin position="187"/>
        <end position="219"/>
    </location>
</feature>
<reference evidence="4 5" key="1">
    <citation type="journal article" date="2009" name="Nature">
        <title>Evolution of pathogenicity and sexual reproduction in eight Candida genomes.</title>
        <authorList>
            <person name="Butler G."/>
            <person name="Rasmussen M.D."/>
            <person name="Lin M.F."/>
            <person name="Santos M.A."/>
            <person name="Sakthikumar S."/>
            <person name="Munro C.A."/>
            <person name="Rheinbay E."/>
            <person name="Grabherr M."/>
            <person name="Forche A."/>
            <person name="Reedy J.L."/>
            <person name="Agrafioti I."/>
            <person name="Arnaud M.B."/>
            <person name="Bates S."/>
            <person name="Brown A.J."/>
            <person name="Brunke S."/>
            <person name="Costanzo M.C."/>
            <person name="Fitzpatrick D.A."/>
            <person name="de Groot P.W."/>
            <person name="Harris D."/>
            <person name="Hoyer L.L."/>
            <person name="Hube B."/>
            <person name="Klis F.M."/>
            <person name="Kodira C."/>
            <person name="Lennard N."/>
            <person name="Logue M.E."/>
            <person name="Martin R."/>
            <person name="Neiman A.M."/>
            <person name="Nikolaou E."/>
            <person name="Quail M.A."/>
            <person name="Quinn J."/>
            <person name="Santos M.C."/>
            <person name="Schmitzberger F.F."/>
            <person name="Sherlock G."/>
            <person name="Shah P."/>
            <person name="Silverstein K.A."/>
            <person name="Skrzypek M.S."/>
            <person name="Soll D."/>
            <person name="Staggs R."/>
            <person name="Stansfield I."/>
            <person name="Stumpf M.P."/>
            <person name="Sudbery P.E."/>
            <person name="Srikantha T."/>
            <person name="Zeng Q."/>
            <person name="Berman J."/>
            <person name="Berriman M."/>
            <person name="Heitman J."/>
            <person name="Gow N.A."/>
            <person name="Lorenz M.C."/>
            <person name="Birren B.W."/>
            <person name="Kellis M."/>
            <person name="Cuomo C.A."/>
        </authorList>
    </citation>
    <scope>NUCLEOTIDE SEQUENCE [LARGE SCALE GENOMIC DNA]</scope>
    <source>
        <strain evidence="5">ATCC MYA-3404 / T1</strain>
    </source>
</reference>
<keyword evidence="5" id="KW-1185">Reference proteome</keyword>
<dbReference type="KEGG" id="ctp:CTRG_02393"/>
<dbReference type="PROSITE" id="PS51228">
    <property type="entry name" value="ACB_2"/>
    <property type="match status" value="1"/>
</dbReference>
<dbReference type="Gene3D" id="1.20.80.10">
    <property type="match status" value="1"/>
</dbReference>
<evidence type="ECO:0000256" key="2">
    <source>
        <dbReference type="SAM" id="MobiDB-lite"/>
    </source>
</evidence>
<dbReference type="OrthoDB" id="346910at2759"/>
<feature type="region of interest" description="Disordered" evidence="2">
    <location>
        <begin position="131"/>
        <end position="165"/>
    </location>
</feature>
<feature type="domain" description="ACB" evidence="3">
    <location>
        <begin position="5"/>
        <end position="103"/>
    </location>
</feature>
<evidence type="ECO:0000313" key="4">
    <source>
        <dbReference type="EMBL" id="EER33575.1"/>
    </source>
</evidence>
<dbReference type="STRING" id="294747.C5MA81"/>
<evidence type="ECO:0000259" key="3">
    <source>
        <dbReference type="PROSITE" id="PS51228"/>
    </source>
</evidence>
<dbReference type="SUPFAM" id="SSF47027">
    <property type="entry name" value="Acyl-CoA binding protein"/>
    <property type="match status" value="1"/>
</dbReference>
<name>C5MA81_CANTT</name>
<dbReference type="InterPro" id="IPR000582">
    <property type="entry name" value="Acyl-CoA-binding_protein"/>
</dbReference>
<dbReference type="GeneID" id="8301684"/>
<protein>
    <recommendedName>
        <fullName evidence="3">ACB domain-containing protein</fullName>
    </recommendedName>
</protein>
<proteinExistence type="predicted"/>
<dbReference type="GO" id="GO:0000062">
    <property type="term" value="F:fatty-acyl-CoA binding"/>
    <property type="evidence" value="ECO:0007669"/>
    <property type="project" value="InterPro"/>
</dbReference>
<dbReference type="PANTHER" id="PTHR23310:SF133">
    <property type="entry name" value="COA BINDING PROTEIN, PUTATIVE (AFU_ORTHOLOGUE AFUA_1G12300)-RELATED"/>
    <property type="match status" value="1"/>
</dbReference>
<dbReference type="eggNOG" id="KOG0817">
    <property type="taxonomic scope" value="Eukaryota"/>
</dbReference>